<protein>
    <submittedName>
        <fullName evidence="1">Uncharacterized protein</fullName>
    </submittedName>
</protein>
<keyword evidence="2" id="KW-1185">Reference proteome</keyword>
<proteinExistence type="predicted"/>
<dbReference type="RefSeq" id="WP_088253452.1">
    <property type="nucleotide sequence ID" value="NZ_NIDE01000002.1"/>
</dbReference>
<accession>A0A225E8E2</accession>
<evidence type="ECO:0000313" key="2">
    <source>
        <dbReference type="Proteomes" id="UP000214646"/>
    </source>
</evidence>
<evidence type="ECO:0000313" key="1">
    <source>
        <dbReference type="EMBL" id="OWK45769.1"/>
    </source>
</evidence>
<comment type="caution">
    <text evidence="1">The sequence shown here is derived from an EMBL/GenBank/DDBJ whole genome shotgun (WGS) entry which is preliminary data.</text>
</comment>
<name>A0A225E8E2_9BACT</name>
<reference evidence="2" key="1">
    <citation type="submission" date="2017-06" db="EMBL/GenBank/DDBJ databases">
        <title>Genome analysis of Fimbriiglobus ruber SP5, the first member of the order Planctomycetales with confirmed chitinolytic capability.</title>
        <authorList>
            <person name="Ravin N.V."/>
            <person name="Rakitin A.L."/>
            <person name="Ivanova A.A."/>
            <person name="Beletsky A.V."/>
            <person name="Kulichevskaya I.S."/>
            <person name="Mardanov A.V."/>
            <person name="Dedysh S.N."/>
        </authorList>
    </citation>
    <scope>NUCLEOTIDE SEQUENCE [LARGE SCALE GENOMIC DNA]</scope>
    <source>
        <strain evidence="2">SP5</strain>
    </source>
</reference>
<organism evidence="1 2">
    <name type="scientific">Fimbriiglobus ruber</name>
    <dbReference type="NCBI Taxonomy" id="1908690"/>
    <lineage>
        <taxon>Bacteria</taxon>
        <taxon>Pseudomonadati</taxon>
        <taxon>Planctomycetota</taxon>
        <taxon>Planctomycetia</taxon>
        <taxon>Gemmatales</taxon>
        <taxon>Gemmataceae</taxon>
        <taxon>Fimbriiglobus</taxon>
    </lineage>
</organism>
<sequence length="152" mass="16288">MGVGLFVMFDPDMNRPTEFTSNPDGRTVAAATAVLDAIAAAKGLSPFTRFIPDLEGFLANDPDLKGLLDDDSDFKELLGNGPPAGEPPELWFDPADGRTELSMLIEALRMEPAWADGQPEGWAGDVAECLERLRADVEAAGRAGARFSLSYT</sequence>
<dbReference type="Proteomes" id="UP000214646">
    <property type="component" value="Unassembled WGS sequence"/>
</dbReference>
<dbReference type="EMBL" id="NIDE01000002">
    <property type="protein sequence ID" value="OWK45769.1"/>
    <property type="molecule type" value="Genomic_DNA"/>
</dbReference>
<gene>
    <name evidence="1" type="ORF">FRUB_02100</name>
</gene>
<dbReference type="AlphaFoldDB" id="A0A225E8E2"/>